<dbReference type="Proteomes" id="UP001209412">
    <property type="component" value="Unassembled WGS sequence"/>
</dbReference>
<protein>
    <submittedName>
        <fullName evidence="2">Uncharacterized protein</fullName>
    </submittedName>
</protein>
<sequence length="88" mass="9593">MPNRTINFFPRRAGRMMIGRPACGRTETFPTSPDGKVFTLSEYATGQSTEIPDAWGKPIEFYEGVVGTLDKLILVALDKVTAAASAQQ</sequence>
<name>A0AAP5ET71_9BURK</name>
<comment type="caution">
    <text evidence="2">The sequence shown here is derived from an EMBL/GenBank/DDBJ whole genome shotgun (WGS) entry which is preliminary data.</text>
</comment>
<dbReference type="AlphaFoldDB" id="A0AAP5ET71"/>
<evidence type="ECO:0000313" key="4">
    <source>
        <dbReference type="Proteomes" id="UP001242288"/>
    </source>
</evidence>
<reference evidence="2" key="1">
    <citation type="submission" date="2022-06" db="EMBL/GenBank/DDBJ databases">
        <title>PHB producers.</title>
        <authorList>
            <person name="Besaury L."/>
        </authorList>
    </citation>
    <scope>NUCLEOTIDE SEQUENCE</scope>
    <source>
        <strain evidence="2 3">SEWS6</strain>
    </source>
</reference>
<keyword evidence="3" id="KW-1185">Reference proteome</keyword>
<evidence type="ECO:0000313" key="3">
    <source>
        <dbReference type="Proteomes" id="UP001209412"/>
    </source>
</evidence>
<dbReference type="RefSeq" id="WP_266262031.1">
    <property type="nucleotide sequence ID" value="NZ_JAMXWF010000068.1"/>
</dbReference>
<accession>A0AAP5ET71</accession>
<dbReference type="EMBL" id="JAMXWF010000068">
    <property type="protein sequence ID" value="MDQ6413766.1"/>
    <property type="molecule type" value="Genomic_DNA"/>
</dbReference>
<proteinExistence type="predicted"/>
<organism evidence="2 4">
    <name type="scientific">Paraburkholderia madseniana</name>
    <dbReference type="NCBI Taxonomy" id="2599607"/>
    <lineage>
        <taxon>Bacteria</taxon>
        <taxon>Pseudomonadati</taxon>
        <taxon>Pseudomonadota</taxon>
        <taxon>Betaproteobacteria</taxon>
        <taxon>Burkholderiales</taxon>
        <taxon>Burkholderiaceae</taxon>
        <taxon>Paraburkholderia</taxon>
    </lineage>
</organism>
<evidence type="ECO:0000313" key="2">
    <source>
        <dbReference type="EMBL" id="MDQ6413766.1"/>
    </source>
</evidence>
<dbReference type="EMBL" id="JAPKHW010000068">
    <property type="protein sequence ID" value="MCX4151955.1"/>
    <property type="molecule type" value="Genomic_DNA"/>
</dbReference>
<gene>
    <name evidence="2" type="ORF">NIE36_42325</name>
    <name evidence="1" type="ORF">OSB80_42435</name>
</gene>
<dbReference type="Proteomes" id="UP001242288">
    <property type="component" value="Unassembled WGS sequence"/>
</dbReference>
<dbReference type="Gene3D" id="3.40.50.2300">
    <property type="match status" value="1"/>
</dbReference>
<evidence type="ECO:0000313" key="1">
    <source>
        <dbReference type="EMBL" id="MCX4151955.1"/>
    </source>
</evidence>